<reference evidence="1 2" key="1">
    <citation type="submission" date="2016-02" db="EMBL/GenBank/DDBJ databases">
        <title>Band-tailed pigeon sequencing and assembly.</title>
        <authorList>
            <person name="Soares A.E."/>
            <person name="Novak B.J."/>
            <person name="Rice E.S."/>
            <person name="O'Connell B."/>
            <person name="Chang D."/>
            <person name="Weber S."/>
            <person name="Shapiro B."/>
        </authorList>
    </citation>
    <scope>NUCLEOTIDE SEQUENCE [LARGE SCALE GENOMIC DNA]</scope>
    <source>
        <strain evidence="1">BTP2013</strain>
        <tissue evidence="1">Blood</tissue>
    </source>
</reference>
<organism evidence="1 2">
    <name type="scientific">Patagioenas fasciata monilis</name>
    <dbReference type="NCBI Taxonomy" id="372326"/>
    <lineage>
        <taxon>Eukaryota</taxon>
        <taxon>Metazoa</taxon>
        <taxon>Chordata</taxon>
        <taxon>Craniata</taxon>
        <taxon>Vertebrata</taxon>
        <taxon>Euteleostomi</taxon>
        <taxon>Archelosauria</taxon>
        <taxon>Archosauria</taxon>
        <taxon>Dinosauria</taxon>
        <taxon>Saurischia</taxon>
        <taxon>Theropoda</taxon>
        <taxon>Coelurosauria</taxon>
        <taxon>Aves</taxon>
        <taxon>Neognathae</taxon>
        <taxon>Neoaves</taxon>
        <taxon>Columbimorphae</taxon>
        <taxon>Columbiformes</taxon>
        <taxon>Columbidae</taxon>
        <taxon>Patagioenas</taxon>
    </lineage>
</organism>
<comment type="caution">
    <text evidence="1">The sequence shown here is derived from an EMBL/GenBank/DDBJ whole genome shotgun (WGS) entry which is preliminary data.</text>
</comment>
<evidence type="ECO:0000313" key="1">
    <source>
        <dbReference type="EMBL" id="OPJ70217.1"/>
    </source>
</evidence>
<keyword evidence="2" id="KW-1185">Reference proteome</keyword>
<dbReference type="Proteomes" id="UP000190648">
    <property type="component" value="Unassembled WGS sequence"/>
</dbReference>
<gene>
    <name evidence="1" type="ORF">AV530_019411</name>
</gene>
<sequence>MEKNNADQELNLCVTQRCSELLGARTPADGCHGPWWTFPEGLQSVHLSSADLMVRYGSTDIAFGTQ</sequence>
<name>A0A1V4JEM1_PATFA</name>
<protein>
    <submittedName>
        <fullName evidence="1">Uncharacterized protein</fullName>
    </submittedName>
</protein>
<dbReference type="EMBL" id="LSYS01007908">
    <property type="protein sequence ID" value="OPJ70217.1"/>
    <property type="molecule type" value="Genomic_DNA"/>
</dbReference>
<dbReference type="AlphaFoldDB" id="A0A1V4JEM1"/>
<proteinExistence type="predicted"/>
<evidence type="ECO:0000313" key="2">
    <source>
        <dbReference type="Proteomes" id="UP000190648"/>
    </source>
</evidence>
<accession>A0A1V4JEM1</accession>